<comment type="caution">
    <text evidence="1">The sequence shown here is derived from an EMBL/GenBank/DDBJ whole genome shotgun (WGS) entry which is preliminary data.</text>
</comment>
<keyword evidence="2" id="KW-1185">Reference proteome</keyword>
<sequence>MDLNEWIDDAISDVMALGDLCAFRGLTATEGAFQDLIATLQAERQRRVPAPTRTNVVAFVPRGAQAPMTGTFLPVLGAADGVA</sequence>
<dbReference type="Proteomes" id="UP000305887">
    <property type="component" value="Unassembled WGS sequence"/>
</dbReference>
<evidence type="ECO:0000313" key="2">
    <source>
        <dbReference type="Proteomes" id="UP000305887"/>
    </source>
</evidence>
<organism evidence="1 2">
    <name type="scientific">Rubellimicrobium rubrum</name>
    <dbReference type="NCBI Taxonomy" id="2585369"/>
    <lineage>
        <taxon>Bacteria</taxon>
        <taxon>Pseudomonadati</taxon>
        <taxon>Pseudomonadota</taxon>
        <taxon>Alphaproteobacteria</taxon>
        <taxon>Rhodobacterales</taxon>
        <taxon>Roseobacteraceae</taxon>
        <taxon>Rubellimicrobium</taxon>
    </lineage>
</organism>
<proteinExistence type="predicted"/>
<evidence type="ECO:0000313" key="1">
    <source>
        <dbReference type="EMBL" id="TNC51921.1"/>
    </source>
</evidence>
<dbReference type="AlphaFoldDB" id="A0A5C4N6D5"/>
<dbReference type="EMBL" id="VDFU01000003">
    <property type="protein sequence ID" value="TNC51921.1"/>
    <property type="molecule type" value="Genomic_DNA"/>
</dbReference>
<dbReference type="RefSeq" id="WP_139075343.1">
    <property type="nucleotide sequence ID" value="NZ_VDFU01000003.1"/>
</dbReference>
<reference evidence="1 2" key="1">
    <citation type="submission" date="2019-06" db="EMBL/GenBank/DDBJ databases">
        <title>YIM 131921 draft genome.</title>
        <authorList>
            <person name="Jiang L."/>
        </authorList>
    </citation>
    <scope>NUCLEOTIDE SEQUENCE [LARGE SCALE GENOMIC DNA]</scope>
    <source>
        <strain evidence="1 2">YIM 131921</strain>
    </source>
</reference>
<name>A0A5C4N6D5_9RHOB</name>
<gene>
    <name evidence="1" type="ORF">FHG66_03675</name>
</gene>
<accession>A0A5C4N6D5</accession>
<protein>
    <submittedName>
        <fullName evidence="1">Uncharacterized protein</fullName>
    </submittedName>
</protein>